<dbReference type="Gene3D" id="3.90.550.10">
    <property type="entry name" value="Spore Coat Polysaccharide Biosynthesis Protein SpsA, Chain A"/>
    <property type="match status" value="1"/>
</dbReference>
<dbReference type="GO" id="GO:0016810">
    <property type="term" value="F:hydrolase activity, acting on carbon-nitrogen (but not peptide) bonds"/>
    <property type="evidence" value="ECO:0007669"/>
    <property type="project" value="InterPro"/>
</dbReference>
<feature type="transmembrane region" description="Helical" evidence="4">
    <location>
        <begin position="221"/>
        <end position="246"/>
    </location>
</feature>
<dbReference type="GO" id="GO:0016757">
    <property type="term" value="F:glycosyltransferase activity"/>
    <property type="evidence" value="ECO:0007669"/>
    <property type="project" value="UniProtKB-KW"/>
</dbReference>
<keyword evidence="5" id="KW-0732">Signal</keyword>
<keyword evidence="4" id="KW-0812">Transmembrane</keyword>
<feature type="domain" description="NodB homology" evidence="6">
    <location>
        <begin position="45"/>
        <end position="116"/>
    </location>
</feature>
<dbReference type="Gene3D" id="3.20.20.370">
    <property type="entry name" value="Glycoside hydrolase/deacetylase"/>
    <property type="match status" value="1"/>
</dbReference>
<dbReference type="Proteomes" id="UP000547510">
    <property type="component" value="Unassembled WGS sequence"/>
</dbReference>
<dbReference type="CDD" id="cd10917">
    <property type="entry name" value="CE4_NodB_like_6s_7s"/>
    <property type="match status" value="1"/>
</dbReference>
<evidence type="ECO:0000256" key="1">
    <source>
        <dbReference type="ARBA" id="ARBA00006739"/>
    </source>
</evidence>
<protein>
    <submittedName>
        <fullName evidence="7">Cellulose synthase/poly-beta-1,6-N-acetylglucosamine synthase-like glycosyltransferase</fullName>
    </submittedName>
</protein>
<evidence type="ECO:0000313" key="7">
    <source>
        <dbReference type="EMBL" id="MBB5957849.1"/>
    </source>
</evidence>
<dbReference type="SUPFAM" id="SSF88713">
    <property type="entry name" value="Glycoside hydrolase/deacetylase"/>
    <property type="match status" value="1"/>
</dbReference>
<dbReference type="InterPro" id="IPR002509">
    <property type="entry name" value="NODB_dom"/>
</dbReference>
<dbReference type="EMBL" id="JACHJN010000006">
    <property type="protein sequence ID" value="MBB5957849.1"/>
    <property type="molecule type" value="Genomic_DNA"/>
</dbReference>
<keyword evidence="4" id="KW-1133">Transmembrane helix</keyword>
<comment type="caution">
    <text evidence="7">The sequence shown here is derived from an EMBL/GenBank/DDBJ whole genome shotgun (WGS) entry which is preliminary data.</text>
</comment>
<dbReference type="PANTHER" id="PTHR43630">
    <property type="entry name" value="POLY-BETA-1,6-N-ACETYL-D-GLUCOSAMINE SYNTHASE"/>
    <property type="match status" value="1"/>
</dbReference>
<dbReference type="GO" id="GO:0005975">
    <property type="term" value="P:carbohydrate metabolic process"/>
    <property type="evidence" value="ECO:0007669"/>
    <property type="project" value="InterPro"/>
</dbReference>
<dbReference type="RefSeq" id="WP_184693216.1">
    <property type="nucleotide sequence ID" value="NZ_JACHJN010000006.1"/>
</dbReference>
<dbReference type="InterPro" id="IPR011330">
    <property type="entry name" value="Glyco_hydro/deAcase_b/a-brl"/>
</dbReference>
<reference evidence="7 8" key="1">
    <citation type="submission" date="2020-08" db="EMBL/GenBank/DDBJ databases">
        <title>Genomic Encyclopedia of Type Strains, Phase III (KMG-III): the genomes of soil and plant-associated and newly described type strains.</title>
        <authorList>
            <person name="Whitman W."/>
        </authorList>
    </citation>
    <scope>NUCLEOTIDE SEQUENCE [LARGE SCALE GENOMIC DNA]</scope>
    <source>
        <strain evidence="7 8">CECT 8640</strain>
    </source>
</reference>
<keyword evidence="4" id="KW-0472">Membrane</keyword>
<feature type="chain" id="PRO_5032966933" evidence="5">
    <location>
        <begin position="26"/>
        <end position="616"/>
    </location>
</feature>
<dbReference type="SUPFAM" id="SSF53448">
    <property type="entry name" value="Nucleotide-diphospho-sugar transferases"/>
    <property type="match status" value="1"/>
</dbReference>
<sequence>MRAHWVSLLVGLVLLLAALAFHAHATAVPPKSPRPATVAEPVADGTVALVFHGGPDPRYTPKLLDKLASRRLRATFFVVGSAVNANPGLVRRMVAEGHEVGVGAFRAGPDGALDPAFSRAALAAATNVHTGLSEPDPDTLDVTVRDPLAIVAATDARRVVRLHVTSSAPGVVDLLADRMPGRRFVPLSEATGRAGAHAEAAFGQRITGHALAFAQRQGGTIVLVLGVLSGIVAVLALLRTVTQLGLAHTSRRLRRQDAVVGTDYAPAVSVIVPAYNEVANIAATVRSIVASEHPAEVEVVVVDDGSTDGTGDLVAELGLPDVRVHRQPNAGKPAALNAGIALARHEVLVLVDGDTVFEPDTVSQVVRPLGAAGVGAVSGNVKVANRRGVFGRWQHLEYCAGSNLDRQILNALGCLPTIPGAIGAFRRTALDEVGGISADTLAEDTDVTMAIARAGWRVVYEPGARAWTEVPTGVRGLYKQRYRWSYGTFQSMWKHRAARGRMGRLGLAYLLLFHVVLPLLAPALDVFVVYGAFIADAPWALVVWAGFLLMQTLSAGYALRLDGESLKPLWTFPLQQLAYRQLTYLVVVKSLVTALHGTPVRWQSVGRTGLAEVATR</sequence>
<keyword evidence="3 7" id="KW-0808">Transferase</keyword>
<evidence type="ECO:0000256" key="5">
    <source>
        <dbReference type="SAM" id="SignalP"/>
    </source>
</evidence>
<keyword evidence="8" id="KW-1185">Reference proteome</keyword>
<feature type="transmembrane region" description="Helical" evidence="4">
    <location>
        <begin position="506"/>
        <end position="533"/>
    </location>
</feature>
<evidence type="ECO:0000259" key="6">
    <source>
        <dbReference type="PROSITE" id="PS51677"/>
    </source>
</evidence>
<dbReference type="PROSITE" id="PS51677">
    <property type="entry name" value="NODB"/>
    <property type="match status" value="1"/>
</dbReference>
<accession>A0A841CKM5</accession>
<comment type="similarity">
    <text evidence="1">Belongs to the glycosyltransferase 2 family.</text>
</comment>
<name>A0A841CKM5_9PSEU</name>
<dbReference type="CDD" id="cd06423">
    <property type="entry name" value="CESA_like"/>
    <property type="match status" value="1"/>
</dbReference>
<evidence type="ECO:0000256" key="3">
    <source>
        <dbReference type="ARBA" id="ARBA00022679"/>
    </source>
</evidence>
<dbReference type="InterPro" id="IPR029044">
    <property type="entry name" value="Nucleotide-diphossugar_trans"/>
</dbReference>
<feature type="transmembrane region" description="Helical" evidence="4">
    <location>
        <begin position="539"/>
        <end position="559"/>
    </location>
</feature>
<evidence type="ECO:0000256" key="4">
    <source>
        <dbReference type="SAM" id="Phobius"/>
    </source>
</evidence>
<evidence type="ECO:0000313" key="8">
    <source>
        <dbReference type="Proteomes" id="UP000547510"/>
    </source>
</evidence>
<evidence type="ECO:0000256" key="2">
    <source>
        <dbReference type="ARBA" id="ARBA00022676"/>
    </source>
</evidence>
<dbReference type="Pfam" id="PF13641">
    <property type="entry name" value="Glyco_tranf_2_3"/>
    <property type="match status" value="1"/>
</dbReference>
<dbReference type="Pfam" id="PF01522">
    <property type="entry name" value="Polysacc_deac_1"/>
    <property type="match status" value="1"/>
</dbReference>
<proteinExistence type="inferred from homology"/>
<dbReference type="PANTHER" id="PTHR43630:SF1">
    <property type="entry name" value="POLY-BETA-1,6-N-ACETYL-D-GLUCOSAMINE SYNTHASE"/>
    <property type="match status" value="1"/>
</dbReference>
<feature type="signal peptide" evidence="5">
    <location>
        <begin position="1"/>
        <end position="25"/>
    </location>
</feature>
<dbReference type="AlphaFoldDB" id="A0A841CKM5"/>
<organism evidence="7 8">
    <name type="scientific">Saccharothrix tamanrassetensis</name>
    <dbReference type="NCBI Taxonomy" id="1051531"/>
    <lineage>
        <taxon>Bacteria</taxon>
        <taxon>Bacillati</taxon>
        <taxon>Actinomycetota</taxon>
        <taxon>Actinomycetes</taxon>
        <taxon>Pseudonocardiales</taxon>
        <taxon>Pseudonocardiaceae</taxon>
        <taxon>Saccharothrix</taxon>
    </lineage>
</organism>
<gene>
    <name evidence="7" type="ORF">FHS29_004444</name>
</gene>
<keyword evidence="2" id="KW-0328">Glycosyltransferase</keyword>